<dbReference type="PANTHER" id="PTHR35037:SF3">
    <property type="entry name" value="C-TERMINAL REGION OF AIDA-LIKE PROTEIN"/>
    <property type="match status" value="1"/>
</dbReference>
<name>S3BCI8_9BURK</name>
<keyword evidence="4" id="KW-1185">Reference proteome</keyword>
<dbReference type="PROSITE" id="PS51208">
    <property type="entry name" value="AUTOTRANSPORTER"/>
    <property type="match status" value="1"/>
</dbReference>
<dbReference type="GO" id="GO:0019867">
    <property type="term" value="C:outer membrane"/>
    <property type="evidence" value="ECO:0007669"/>
    <property type="project" value="InterPro"/>
</dbReference>
<evidence type="ECO:0000259" key="2">
    <source>
        <dbReference type="PROSITE" id="PS51208"/>
    </source>
</evidence>
<dbReference type="RefSeq" id="WP_016474532.1">
    <property type="nucleotide sequence ID" value="NZ_KE150480.1"/>
</dbReference>
<dbReference type="HOGENOM" id="CLU_346789_0_0_4"/>
<evidence type="ECO:0000313" key="3">
    <source>
        <dbReference type="EMBL" id="EPD99018.1"/>
    </source>
</evidence>
<dbReference type="InterPro" id="IPR005546">
    <property type="entry name" value="Autotransporte_beta"/>
</dbReference>
<dbReference type="NCBIfam" id="TIGR01414">
    <property type="entry name" value="autotrans_barl"/>
    <property type="match status" value="1"/>
</dbReference>
<dbReference type="PRINTS" id="PR01484">
    <property type="entry name" value="PRTACTNFAMLY"/>
</dbReference>
<organism evidence="3 4">
    <name type="scientific">Sutterella wadsworthensis HGA0223</name>
    <dbReference type="NCBI Taxonomy" id="1203554"/>
    <lineage>
        <taxon>Bacteria</taxon>
        <taxon>Pseudomonadati</taxon>
        <taxon>Pseudomonadota</taxon>
        <taxon>Betaproteobacteria</taxon>
        <taxon>Burkholderiales</taxon>
        <taxon>Sutterellaceae</taxon>
        <taxon>Sutterella</taxon>
    </lineage>
</organism>
<accession>S3BCI8</accession>
<dbReference type="InterPro" id="IPR003991">
    <property type="entry name" value="Pertactin_virulence_factor"/>
</dbReference>
<evidence type="ECO:0000313" key="4">
    <source>
        <dbReference type="Proteomes" id="UP000014400"/>
    </source>
</evidence>
<dbReference type="eggNOG" id="COG3468">
    <property type="taxonomic scope" value="Bacteria"/>
</dbReference>
<dbReference type="InterPro" id="IPR036709">
    <property type="entry name" value="Autotransporte_beta_dom_sf"/>
</dbReference>
<dbReference type="Pfam" id="PF03797">
    <property type="entry name" value="Autotransporter"/>
    <property type="match status" value="1"/>
</dbReference>
<keyword evidence="1" id="KW-0732">Signal</keyword>
<proteinExistence type="predicted"/>
<feature type="signal peptide" evidence="1">
    <location>
        <begin position="1"/>
        <end position="26"/>
    </location>
</feature>
<comment type="caution">
    <text evidence="3">The sequence shown here is derived from an EMBL/GenBank/DDBJ whole genome shotgun (WGS) entry which is preliminary data.</text>
</comment>
<dbReference type="AlphaFoldDB" id="S3BCI8"/>
<dbReference type="EMBL" id="ATCF01000018">
    <property type="protein sequence ID" value="EPD99018.1"/>
    <property type="molecule type" value="Genomic_DNA"/>
</dbReference>
<evidence type="ECO:0000256" key="1">
    <source>
        <dbReference type="SAM" id="SignalP"/>
    </source>
</evidence>
<sequence>MGKLSTTRLAFLAVAVAAAFPVLAQAADAATIDQEALENGFSQSTGGNSTFEDTNVALKLNNQVSVGTSNKGAKIYLKGETDNISSLSIKSNSIHFGSNAEIDSSGSAINPGKGLYNFAAWQDGNSSLTIETNKLTIGDNEKSADRGFQMQGANNHLTILANEIVAYVGDGFINAQGENGTSEVLIGTAEKRIKHFEAHTTYGKDDWGVALLQANEGNTVSLYADEAILDGSTGPVGGVIGSGGWGTVIVDANKLTIDGNICGTYGTMPRAGKQLTLSVKAGTLDMTGDINVGNKGDGNSNFDRNTTVEIKADVLNLKGNIKVDNNKRTESDAKGNNISAVNLTVNKTANITGTIIASRTDGTSTVTLGGDGDATASSGKYEVTGDGSSIVFKDSGSWVINKWEGTDGNLTASDSVKVDVNGEVTTTSTTLNGTSTLTLNDGAKISSKTLEGSGGTFLINTADEQVINITANNNKSTQAVLSGSQNDKYASADDAVNALKASVGSTTGLSLSAAEGAVADSWKVVDNGDGTTSVITQANQKLEGYNTINSLAVFSWRHELNNLQKRMGELRDLNGNIGAWARVFGSEQKYGDAGQVNKNTTIQIGADVKVADAWTIGGAFSYTDGSVEATGISGDNKAYAFTAYGVWQHENGSYLDLTARYARLDADFTAQTMTGSYNNNAYAVTAEVGHKFNLSELAFIEPQAEVIYGRVVGDDFTASNGTRFSQKDYDSLIGRLGARAGFNFPENKGNIYARFSVVHDFQGEVETTALNNTSRTVKDDLGGTWVEYGVGGNFRLSDTANVYVDLERTSGGEIQENWRWTIGARKVF</sequence>
<dbReference type="PANTHER" id="PTHR35037">
    <property type="entry name" value="C-TERMINAL REGION OF AIDA-LIKE PROTEIN"/>
    <property type="match status" value="1"/>
</dbReference>
<protein>
    <submittedName>
        <fullName evidence="3">Outer membrane autotransporter barrel domain-containing protein</fullName>
    </submittedName>
</protein>
<feature type="chain" id="PRO_5004517721" evidence="1">
    <location>
        <begin position="27"/>
        <end position="828"/>
    </location>
</feature>
<reference evidence="3 4" key="1">
    <citation type="submission" date="2013-04" db="EMBL/GenBank/DDBJ databases">
        <title>The Genome Sequence of Sutterella wadsworthensis HGA0223.</title>
        <authorList>
            <consortium name="The Broad Institute Genomics Platform"/>
            <person name="Earl A."/>
            <person name="Ward D."/>
            <person name="Feldgarden M."/>
            <person name="Gevers D."/>
            <person name="Schmidt T.M."/>
            <person name="Dover J."/>
            <person name="Dai D."/>
            <person name="Walker B."/>
            <person name="Young S."/>
            <person name="Zeng Q."/>
            <person name="Gargeya S."/>
            <person name="Fitzgerald M."/>
            <person name="Haas B."/>
            <person name="Abouelleil A."/>
            <person name="Allen A.W."/>
            <person name="Alvarado L."/>
            <person name="Arachchi H.M."/>
            <person name="Berlin A.M."/>
            <person name="Chapman S.B."/>
            <person name="Gainer-Dewar J."/>
            <person name="Goldberg J."/>
            <person name="Griggs A."/>
            <person name="Gujja S."/>
            <person name="Hansen M."/>
            <person name="Howarth C."/>
            <person name="Imamovic A."/>
            <person name="Ireland A."/>
            <person name="Larimer J."/>
            <person name="McCowan C."/>
            <person name="Murphy C."/>
            <person name="Pearson M."/>
            <person name="Poon T.W."/>
            <person name="Priest M."/>
            <person name="Roberts A."/>
            <person name="Saif S."/>
            <person name="Shea T."/>
            <person name="Sisk P."/>
            <person name="Sykes S."/>
            <person name="Wortman J."/>
            <person name="Nusbaum C."/>
            <person name="Birren B."/>
        </authorList>
    </citation>
    <scope>NUCLEOTIDE SEQUENCE [LARGE SCALE GENOMIC DNA]</scope>
    <source>
        <strain evidence="3 4">HGA0223</strain>
    </source>
</reference>
<dbReference type="SUPFAM" id="SSF103515">
    <property type="entry name" value="Autotransporter"/>
    <property type="match status" value="1"/>
</dbReference>
<feature type="domain" description="Autotransporter" evidence="2">
    <location>
        <begin position="572"/>
        <end position="828"/>
    </location>
</feature>
<dbReference type="SMART" id="SM00869">
    <property type="entry name" value="Autotransporter"/>
    <property type="match status" value="1"/>
</dbReference>
<dbReference type="InterPro" id="IPR006315">
    <property type="entry name" value="OM_autotransptr_brl_dom"/>
</dbReference>
<dbReference type="InterPro" id="IPR051551">
    <property type="entry name" value="Autotransporter_adhesion"/>
</dbReference>
<dbReference type="PATRIC" id="fig|1203554.3.peg.1349"/>
<dbReference type="Gene3D" id="2.40.128.130">
    <property type="entry name" value="Autotransporter beta-domain"/>
    <property type="match status" value="1"/>
</dbReference>
<gene>
    <name evidence="3" type="ORF">HMPREF1476_01289</name>
</gene>
<dbReference type="STRING" id="1203554.HMPREF1476_01289"/>
<dbReference type="Proteomes" id="UP000014400">
    <property type="component" value="Unassembled WGS sequence"/>
</dbReference>